<evidence type="ECO:0000313" key="7">
    <source>
        <dbReference type="EMBL" id="RDW28453.1"/>
    </source>
</evidence>
<dbReference type="VEuPathDB" id="FungiDB:YALI1_B11448g"/>
<feature type="transmembrane region" description="Helical" evidence="6">
    <location>
        <begin position="140"/>
        <end position="162"/>
    </location>
</feature>
<dbReference type="InterPro" id="IPR036259">
    <property type="entry name" value="MFS_trans_sf"/>
</dbReference>
<feature type="transmembrane region" description="Helical" evidence="6">
    <location>
        <begin position="431"/>
        <end position="459"/>
    </location>
</feature>
<dbReference type="GO" id="GO:0022857">
    <property type="term" value="F:transmembrane transporter activity"/>
    <property type="evidence" value="ECO:0007669"/>
    <property type="project" value="InterPro"/>
</dbReference>
<comment type="subcellular location">
    <subcellularLocation>
        <location evidence="1">Membrane</location>
        <topology evidence="1">Multi-pass membrane protein</topology>
    </subcellularLocation>
</comment>
<proteinExistence type="predicted"/>
<dbReference type="FunFam" id="1.20.1250.20:FF:000319">
    <property type="entry name" value="MFS transporter, putative"/>
    <property type="match status" value="1"/>
</dbReference>
<dbReference type="EMBL" id="KZ858952">
    <property type="protein sequence ID" value="RDW28453.1"/>
    <property type="molecule type" value="Genomic_DNA"/>
</dbReference>
<evidence type="ECO:0000256" key="6">
    <source>
        <dbReference type="SAM" id="Phobius"/>
    </source>
</evidence>
<dbReference type="Gene3D" id="1.20.1250.20">
    <property type="entry name" value="MFS general substrate transporter like domains"/>
    <property type="match status" value="1"/>
</dbReference>
<dbReference type="Pfam" id="PF07690">
    <property type="entry name" value="MFS_1"/>
    <property type="match status" value="1"/>
</dbReference>
<dbReference type="VEuPathDB" id="FungiDB:YALI0_B08448g"/>
<feature type="transmembrane region" description="Helical" evidence="6">
    <location>
        <begin position="169"/>
        <end position="193"/>
    </location>
</feature>
<feature type="transmembrane region" description="Helical" evidence="6">
    <location>
        <begin position="79"/>
        <end position="98"/>
    </location>
</feature>
<reference evidence="7 8" key="1">
    <citation type="submission" date="2018-07" db="EMBL/GenBank/DDBJ databases">
        <title>Draft Genome Assemblies for Five Robust Yarrowia lipolytica Strains Exhibiting High Lipid Production and Pentose Sugar Utilization and Sugar Alcohol Secretion from Undetoxified Lignocellulosic Biomass Hydrolysates.</title>
        <authorList>
            <consortium name="DOE Joint Genome Institute"/>
            <person name="Walker C."/>
            <person name="Ryu S."/>
            <person name="Na H."/>
            <person name="Zane M."/>
            <person name="LaButti K."/>
            <person name="Lipzen A."/>
            <person name="Haridas S."/>
            <person name="Barry K."/>
            <person name="Grigoriev I.V."/>
            <person name="Quarterman J."/>
            <person name="Slininger P."/>
            <person name="Dien B."/>
            <person name="Trinh C.T."/>
        </authorList>
    </citation>
    <scope>NUCLEOTIDE SEQUENCE [LARGE SCALE GENOMIC DNA]</scope>
    <source>
        <strain evidence="7 8">YB392</strain>
    </source>
</reference>
<feature type="transmembrane region" description="Helical" evidence="6">
    <location>
        <begin position="406"/>
        <end position="425"/>
    </location>
</feature>
<keyword evidence="3 6" id="KW-1133">Transmembrane helix</keyword>
<dbReference type="SUPFAM" id="SSF103473">
    <property type="entry name" value="MFS general substrate transporter"/>
    <property type="match status" value="1"/>
</dbReference>
<evidence type="ECO:0000256" key="1">
    <source>
        <dbReference type="ARBA" id="ARBA00004141"/>
    </source>
</evidence>
<evidence type="ECO:0000256" key="5">
    <source>
        <dbReference type="SAM" id="MobiDB-lite"/>
    </source>
</evidence>
<dbReference type="PANTHER" id="PTHR23502:SF30">
    <property type="entry name" value="TRANSPORTER, PUTATIVE (AFU_ORTHOLOGUE AFUA_8G04702)-RELATED"/>
    <property type="match status" value="1"/>
</dbReference>
<feature type="transmembrane region" description="Helical" evidence="6">
    <location>
        <begin position="199"/>
        <end position="219"/>
    </location>
</feature>
<feature type="transmembrane region" description="Helical" evidence="6">
    <location>
        <begin position="504"/>
        <end position="522"/>
    </location>
</feature>
<evidence type="ECO:0000256" key="3">
    <source>
        <dbReference type="ARBA" id="ARBA00022989"/>
    </source>
</evidence>
<keyword evidence="4 6" id="KW-0472">Membrane</keyword>
<feature type="transmembrane region" description="Helical" evidence="6">
    <location>
        <begin position="43"/>
        <end position="67"/>
    </location>
</feature>
<feature type="transmembrane region" description="Helical" evidence="6">
    <location>
        <begin position="110"/>
        <end position="128"/>
    </location>
</feature>
<accession>A0A371CDU5</accession>
<organism evidence="7 8">
    <name type="scientific">Yarrowia lipolytica</name>
    <name type="common">Candida lipolytica</name>
    <dbReference type="NCBI Taxonomy" id="4952"/>
    <lineage>
        <taxon>Eukaryota</taxon>
        <taxon>Fungi</taxon>
        <taxon>Dikarya</taxon>
        <taxon>Ascomycota</taxon>
        <taxon>Saccharomycotina</taxon>
        <taxon>Dipodascomycetes</taxon>
        <taxon>Dipodascales</taxon>
        <taxon>Dipodascales incertae sedis</taxon>
        <taxon>Yarrowia</taxon>
    </lineage>
</organism>
<feature type="region of interest" description="Disordered" evidence="5">
    <location>
        <begin position="235"/>
        <end position="276"/>
    </location>
</feature>
<protein>
    <submittedName>
        <fullName evidence="7">Major facilitator superfamily domain-containing protein</fullName>
    </submittedName>
</protein>
<feature type="transmembrane region" description="Helical" evidence="6">
    <location>
        <begin position="471"/>
        <end position="492"/>
    </location>
</feature>
<dbReference type="GO" id="GO:0005886">
    <property type="term" value="C:plasma membrane"/>
    <property type="evidence" value="ECO:0007669"/>
    <property type="project" value="TreeGrafter"/>
</dbReference>
<evidence type="ECO:0000256" key="2">
    <source>
        <dbReference type="ARBA" id="ARBA00022692"/>
    </source>
</evidence>
<sequence>MLDYEAIPGTIPLVDSSQSDIVLHPTPSCHPDDPLNWSYRRKLLSMFCMVTYTVAVAVPSASIYSVLTPISHSTGLPLATLNQGTGYMFLFFGLGCIISQPLSQQFGKRPVYLVSVLGTALIQLWAPNVTSSGQWIGSKIVQGFLGASVESLGEVTVADVWFEHERGRWMGVYGFALMFASNIAPVVAGFITQGMNWKWVLYWGVIFDGVAFVFLFFFFEETNFPRAKYMPSVEETSETEQASFTEKSPAYDDENEPTFENDSHSSMPRDSDKPRDMDLENTAPSGIVYEKKTFVQKLALLDEPKPMMLWTMIKRPFIIFVRFPVIVYSGFLCGTGLICFNICNATTSYVLSNPPYNFKASMVGLCYISPCVIVFLASFYGGYMSDLLRMKLAKRNGGISEPEHRLWVLLAYLILCPPALILWGIGAAEGIHWFPIVLGMGLVKGLGTLTSICALNYAVDSYREIASDSMVVVILIRNLMSFGLSYGITPWFMNEGLKKCFGEAAGVSFGCCVTMFIFIKWGKQMRNSSKKIYWRFVQESIDNGLLITKYDLYSFIWVVKPSVNSRPPTVCQFNSVKYNEYRKKVFLPVSVAGERTESWMYHHSRE</sequence>
<evidence type="ECO:0000256" key="4">
    <source>
        <dbReference type="ARBA" id="ARBA00023136"/>
    </source>
</evidence>
<evidence type="ECO:0000313" key="8">
    <source>
        <dbReference type="Proteomes" id="UP000256601"/>
    </source>
</evidence>
<dbReference type="Proteomes" id="UP000256601">
    <property type="component" value="Unassembled WGS sequence"/>
</dbReference>
<keyword evidence="2 6" id="KW-0812">Transmembrane</keyword>
<name>A0A371CDU5_YARLL</name>
<dbReference type="PANTHER" id="PTHR23502">
    <property type="entry name" value="MAJOR FACILITATOR SUPERFAMILY"/>
    <property type="match status" value="1"/>
</dbReference>
<dbReference type="InterPro" id="IPR011701">
    <property type="entry name" value="MFS"/>
</dbReference>
<feature type="transmembrane region" description="Helical" evidence="6">
    <location>
        <begin position="362"/>
        <end position="385"/>
    </location>
</feature>
<gene>
    <name evidence="7" type="ORF">B0I71DRAFT_171260</name>
</gene>
<feature type="transmembrane region" description="Helical" evidence="6">
    <location>
        <begin position="317"/>
        <end position="342"/>
    </location>
</feature>
<dbReference type="AlphaFoldDB" id="A0A371CDU5"/>
<feature type="compositionally biased region" description="Basic and acidic residues" evidence="5">
    <location>
        <begin position="261"/>
        <end position="276"/>
    </location>
</feature>